<proteinExistence type="predicted"/>
<reference evidence="1 2" key="1">
    <citation type="submission" date="2018-06" db="EMBL/GenBank/DDBJ databases">
        <authorList>
            <consortium name="Pathogen Informatics"/>
            <person name="Doyle S."/>
        </authorList>
    </citation>
    <scope>NUCLEOTIDE SEQUENCE [LARGE SCALE GENOMIC DNA]</scope>
    <source>
        <strain evidence="1 2">NCTC10660</strain>
    </source>
</reference>
<accession>A0A378TW50</accession>
<dbReference type="GeneID" id="93351125"/>
<dbReference type="EMBL" id="UGQW01000001">
    <property type="protein sequence ID" value="STZ66654.1"/>
    <property type="molecule type" value="Genomic_DNA"/>
</dbReference>
<dbReference type="RefSeq" id="WP_074896545.1">
    <property type="nucleotide sequence ID" value="NZ_CP031252.1"/>
</dbReference>
<evidence type="ECO:0008006" key="3">
    <source>
        <dbReference type="Google" id="ProtNLM"/>
    </source>
</evidence>
<gene>
    <name evidence="1" type="ORF">NCTC10660_00105</name>
</gene>
<organism evidence="1 2">
    <name type="scientific">Neisseria elongata</name>
    <dbReference type="NCBI Taxonomy" id="495"/>
    <lineage>
        <taxon>Bacteria</taxon>
        <taxon>Pseudomonadati</taxon>
        <taxon>Pseudomonadota</taxon>
        <taxon>Betaproteobacteria</taxon>
        <taxon>Neisseriales</taxon>
        <taxon>Neisseriaceae</taxon>
        <taxon>Neisseria</taxon>
    </lineage>
</organism>
<evidence type="ECO:0000313" key="2">
    <source>
        <dbReference type="Proteomes" id="UP000254927"/>
    </source>
</evidence>
<evidence type="ECO:0000313" key="1">
    <source>
        <dbReference type="EMBL" id="STZ66654.1"/>
    </source>
</evidence>
<dbReference type="Proteomes" id="UP000254927">
    <property type="component" value="Unassembled WGS sequence"/>
</dbReference>
<dbReference type="AlphaFoldDB" id="A0A378TW50"/>
<protein>
    <recommendedName>
        <fullName evidence="3">DUF4375 domain-containing protein</fullName>
    </recommendedName>
</protein>
<sequence>MTMRDVEGAIAEAVEAGRLNGMDGLNNWQRTVFLIAEAELLCDMGADFADDYAAEFLADGFAAAFRNIGAAEIADLFVDLAADMGNSENEQALAAAVSNRLGYDYRTVADYVFRCMDRPSERNE</sequence>
<name>A0A378TW50_NEIEL</name>